<dbReference type="EMBL" id="PXXU01000015">
    <property type="protein sequence ID" value="PSJ17689.1"/>
    <property type="molecule type" value="Genomic_DNA"/>
</dbReference>
<name>A0A2P7NW77_9PROT</name>
<protein>
    <submittedName>
        <fullName evidence="2">ADP-ribosylglycohydrolase family protein</fullName>
    </submittedName>
</protein>
<keyword evidence="2" id="KW-0378">Hydrolase</keyword>
<dbReference type="GO" id="GO:0046872">
    <property type="term" value="F:metal ion binding"/>
    <property type="evidence" value="ECO:0007669"/>
    <property type="project" value="UniProtKB-KW"/>
</dbReference>
<dbReference type="Proteomes" id="UP000241912">
    <property type="component" value="Unassembled WGS sequence"/>
</dbReference>
<organism evidence="2 3">
    <name type="scientific">Nitrosomonas supralitoralis</name>
    <dbReference type="NCBI Taxonomy" id="2116706"/>
    <lineage>
        <taxon>Bacteria</taxon>
        <taxon>Pseudomonadati</taxon>
        <taxon>Pseudomonadota</taxon>
        <taxon>Betaproteobacteria</taxon>
        <taxon>Nitrosomonadales</taxon>
        <taxon>Nitrosomonadaceae</taxon>
        <taxon>Nitrosomonas</taxon>
    </lineage>
</organism>
<sequence length="328" mass="35315">MNLNIKFEPRAAAILGALIADSAALGLHWIYDSERIAQIEKTKGLVFVQPDASDYAGVSGYFAHGNKVAGDSSAYGELCLLMLQHLAQHGQFDRVAYQTEYRSYLGPGGAYVGYVDSPTRQTLQTLLVLKPEEFPEHSGADDDQFVALATIPVVVATHVGSQAALMTQIDHVVRLTNDNDTAVTAAQYAGCVLLNVLHGKSIAQALVDALPNADEEMASLVKEALQTKTLDSAAIAKRFGTACHVLEGIPVIAHIIRYAPDYRTAIEENIRIGGDSCGRAIMLGAIMAAYTAQQNEQSASIPLEWAARYRKLVVAADACERQRAVTKT</sequence>
<proteinExistence type="predicted"/>
<dbReference type="PANTHER" id="PTHR16222">
    <property type="entry name" value="ADP-RIBOSYLGLYCOHYDROLASE"/>
    <property type="match status" value="1"/>
</dbReference>
<evidence type="ECO:0000256" key="1">
    <source>
        <dbReference type="PIRSR" id="PIRSR605502-1"/>
    </source>
</evidence>
<dbReference type="PANTHER" id="PTHR16222:SF17">
    <property type="entry name" value="SELENOPROTEIN J"/>
    <property type="match status" value="1"/>
</dbReference>
<keyword evidence="1" id="KW-0479">Metal-binding</keyword>
<dbReference type="RefSeq" id="WP_106706515.1">
    <property type="nucleotide sequence ID" value="NZ_PXXU01000015.1"/>
</dbReference>
<feature type="binding site" evidence="1">
    <location>
        <position position="275"/>
    </location>
    <ligand>
        <name>Mg(2+)</name>
        <dbReference type="ChEBI" id="CHEBI:18420"/>
        <label>1</label>
    </ligand>
</feature>
<evidence type="ECO:0000313" key="3">
    <source>
        <dbReference type="Proteomes" id="UP000241912"/>
    </source>
</evidence>
<dbReference type="InterPro" id="IPR005502">
    <property type="entry name" value="Ribosyl_crysJ1"/>
</dbReference>
<evidence type="ECO:0000313" key="2">
    <source>
        <dbReference type="EMBL" id="PSJ17689.1"/>
    </source>
</evidence>
<dbReference type="Pfam" id="PF03747">
    <property type="entry name" value="ADP_ribosyl_GH"/>
    <property type="match status" value="1"/>
</dbReference>
<keyword evidence="3" id="KW-1185">Reference proteome</keyword>
<dbReference type="AlphaFoldDB" id="A0A2P7NW77"/>
<comment type="cofactor">
    <cofactor evidence="1">
        <name>Mg(2+)</name>
        <dbReference type="ChEBI" id="CHEBI:18420"/>
    </cofactor>
    <text evidence="1">Binds 2 magnesium ions per subunit.</text>
</comment>
<comment type="caution">
    <text evidence="2">The sequence shown here is derived from an EMBL/GenBank/DDBJ whole genome shotgun (WGS) entry which is preliminary data.</text>
</comment>
<dbReference type="InterPro" id="IPR050792">
    <property type="entry name" value="ADP-ribosylglycohydrolase"/>
</dbReference>
<accession>A0A2P7NW77</accession>
<dbReference type="Gene3D" id="1.10.4080.10">
    <property type="entry name" value="ADP-ribosylation/Crystallin J1"/>
    <property type="match status" value="1"/>
</dbReference>
<dbReference type="OrthoDB" id="6193578at2"/>
<reference evidence="2 3" key="1">
    <citation type="submission" date="2018-03" db="EMBL/GenBank/DDBJ databases">
        <title>Draft genome of Nitrosomonas supralitoralis APG5.</title>
        <authorList>
            <person name="Urakawa H."/>
            <person name="Lopez J.V."/>
        </authorList>
    </citation>
    <scope>NUCLEOTIDE SEQUENCE [LARGE SCALE GENOMIC DNA]</scope>
    <source>
        <strain evidence="2 3">APG5</strain>
    </source>
</reference>
<keyword evidence="1" id="KW-0460">Magnesium</keyword>
<gene>
    <name evidence="2" type="ORF">C7H79_06670</name>
</gene>
<dbReference type="SUPFAM" id="SSF101478">
    <property type="entry name" value="ADP-ribosylglycohydrolase"/>
    <property type="match status" value="1"/>
</dbReference>
<dbReference type="InterPro" id="IPR036705">
    <property type="entry name" value="Ribosyl_crysJ1_sf"/>
</dbReference>
<dbReference type="GO" id="GO:0016787">
    <property type="term" value="F:hydrolase activity"/>
    <property type="evidence" value="ECO:0007669"/>
    <property type="project" value="UniProtKB-KW"/>
</dbReference>